<dbReference type="Pfam" id="PF07084">
    <property type="entry name" value="Spot_14"/>
    <property type="match status" value="1"/>
</dbReference>
<evidence type="ECO:0000256" key="3">
    <source>
        <dbReference type="ARBA" id="ARBA00009488"/>
    </source>
</evidence>
<dbReference type="Proteomes" id="UP001187315">
    <property type="component" value="Unassembled WGS sequence"/>
</dbReference>
<dbReference type="Gene3D" id="6.10.140.1610">
    <property type="match status" value="1"/>
</dbReference>
<reference evidence="6" key="1">
    <citation type="submission" date="2023-08" db="EMBL/GenBank/DDBJ databases">
        <title>Pelteobagrus vachellii genome.</title>
        <authorList>
            <person name="Liu H."/>
        </authorList>
    </citation>
    <scope>NUCLEOTIDE SEQUENCE</scope>
    <source>
        <strain evidence="6">PRFRI_2022a</strain>
        <tissue evidence="6">Muscle</tissue>
    </source>
</reference>
<keyword evidence="7" id="KW-1185">Reference proteome</keyword>
<dbReference type="GO" id="GO:0005829">
    <property type="term" value="C:cytosol"/>
    <property type="evidence" value="ECO:0007669"/>
    <property type="project" value="TreeGrafter"/>
</dbReference>
<evidence type="ECO:0000256" key="1">
    <source>
        <dbReference type="ARBA" id="ARBA00004123"/>
    </source>
</evidence>
<dbReference type="GO" id="GO:0046890">
    <property type="term" value="P:regulation of lipid biosynthetic process"/>
    <property type="evidence" value="ECO:0007669"/>
    <property type="project" value="TreeGrafter"/>
</dbReference>
<name>A0AA88M7S5_TACVA</name>
<dbReference type="PANTHER" id="PTHR14315">
    <property type="entry name" value="SPOT14 FAMILY MEMBER"/>
    <property type="match status" value="1"/>
</dbReference>
<organism evidence="6 7">
    <name type="scientific">Tachysurus vachellii</name>
    <name type="common">Darkbarbel catfish</name>
    <name type="synonym">Pelteobagrus vachellii</name>
    <dbReference type="NCBI Taxonomy" id="175792"/>
    <lineage>
        <taxon>Eukaryota</taxon>
        <taxon>Metazoa</taxon>
        <taxon>Chordata</taxon>
        <taxon>Craniata</taxon>
        <taxon>Vertebrata</taxon>
        <taxon>Euteleostomi</taxon>
        <taxon>Actinopterygii</taxon>
        <taxon>Neopterygii</taxon>
        <taxon>Teleostei</taxon>
        <taxon>Ostariophysi</taxon>
        <taxon>Siluriformes</taxon>
        <taxon>Bagridae</taxon>
        <taxon>Tachysurus</taxon>
    </lineage>
</organism>
<proteinExistence type="inferred from homology"/>
<dbReference type="InterPro" id="IPR009786">
    <property type="entry name" value="Spot_14"/>
</dbReference>
<dbReference type="AlphaFoldDB" id="A0AA88M7S5"/>
<dbReference type="GO" id="GO:0005634">
    <property type="term" value="C:nucleus"/>
    <property type="evidence" value="ECO:0007669"/>
    <property type="project" value="UniProtKB-SubCell"/>
</dbReference>
<sequence>MQCEETRLSKNSLLRALKRYSTAVNNMEQTILLPSLLRDVQSEDDVDCEAVENSKDLYEYYHMLKVIRNTAESGPLPYDDGHTKTQASLFKSLEPLLEADPEAFFYFHLRGLFSVMGTLTKKSQHLTHKYLDIVGVGN</sequence>
<evidence type="ECO:0000256" key="2">
    <source>
        <dbReference type="ARBA" id="ARBA00004496"/>
    </source>
</evidence>
<gene>
    <name evidence="6" type="ORF">Q7C36_016603</name>
</gene>
<evidence type="ECO:0000256" key="5">
    <source>
        <dbReference type="ARBA" id="ARBA00023242"/>
    </source>
</evidence>
<accession>A0AA88M7S5</accession>
<evidence type="ECO:0000313" key="7">
    <source>
        <dbReference type="Proteomes" id="UP001187315"/>
    </source>
</evidence>
<keyword evidence="5" id="KW-0539">Nucleus</keyword>
<dbReference type="InterPro" id="IPR053719">
    <property type="entry name" value="Lipogen_MT_Stabilize_sf"/>
</dbReference>
<comment type="subcellular location">
    <subcellularLocation>
        <location evidence="2">Cytoplasm</location>
    </subcellularLocation>
    <subcellularLocation>
        <location evidence="1">Nucleus</location>
    </subcellularLocation>
</comment>
<keyword evidence="4" id="KW-0963">Cytoplasm</keyword>
<dbReference type="PANTHER" id="PTHR14315:SF20">
    <property type="entry name" value="SIMILAR TO VERTEBRATE MID1 INTERACTING-LIKE PROTEIN"/>
    <property type="match status" value="1"/>
</dbReference>
<evidence type="ECO:0000256" key="4">
    <source>
        <dbReference type="ARBA" id="ARBA00022490"/>
    </source>
</evidence>
<comment type="similarity">
    <text evidence="3">Belongs to the SPOT14 family.</text>
</comment>
<evidence type="ECO:0000313" key="6">
    <source>
        <dbReference type="EMBL" id="KAK2831517.1"/>
    </source>
</evidence>
<dbReference type="EMBL" id="JAVHJS010000017">
    <property type="protein sequence ID" value="KAK2831517.1"/>
    <property type="molecule type" value="Genomic_DNA"/>
</dbReference>
<protein>
    <submittedName>
        <fullName evidence="6">Uncharacterized protein</fullName>
    </submittedName>
</protein>
<comment type="caution">
    <text evidence="6">The sequence shown here is derived from an EMBL/GenBank/DDBJ whole genome shotgun (WGS) entry which is preliminary data.</text>
</comment>